<feature type="compositionally biased region" description="Polar residues" evidence="1">
    <location>
        <begin position="125"/>
        <end position="134"/>
    </location>
</feature>
<gene>
    <name evidence="2" type="ORF">IFM89_010673</name>
</gene>
<accession>A0A835LM03</accession>
<evidence type="ECO:0000313" key="2">
    <source>
        <dbReference type="EMBL" id="KAF9596409.1"/>
    </source>
</evidence>
<feature type="region of interest" description="Disordered" evidence="1">
    <location>
        <begin position="115"/>
        <end position="144"/>
    </location>
</feature>
<keyword evidence="3" id="KW-1185">Reference proteome</keyword>
<name>A0A835LM03_9MAGN</name>
<evidence type="ECO:0000256" key="1">
    <source>
        <dbReference type="SAM" id="MobiDB-lite"/>
    </source>
</evidence>
<dbReference type="Proteomes" id="UP000631114">
    <property type="component" value="Unassembled WGS sequence"/>
</dbReference>
<organism evidence="2 3">
    <name type="scientific">Coptis chinensis</name>
    <dbReference type="NCBI Taxonomy" id="261450"/>
    <lineage>
        <taxon>Eukaryota</taxon>
        <taxon>Viridiplantae</taxon>
        <taxon>Streptophyta</taxon>
        <taxon>Embryophyta</taxon>
        <taxon>Tracheophyta</taxon>
        <taxon>Spermatophyta</taxon>
        <taxon>Magnoliopsida</taxon>
        <taxon>Ranunculales</taxon>
        <taxon>Ranunculaceae</taxon>
        <taxon>Coptidoideae</taxon>
        <taxon>Coptis</taxon>
    </lineage>
</organism>
<dbReference type="PANTHER" id="PTHR33710:SF64">
    <property type="entry name" value="ENDONUCLEASE_EXONUCLEASE_PHOSPHATASE DOMAIN-CONTAINING PROTEIN"/>
    <property type="match status" value="1"/>
</dbReference>
<dbReference type="EMBL" id="JADFTS010000007">
    <property type="protein sequence ID" value="KAF9596409.1"/>
    <property type="molecule type" value="Genomic_DNA"/>
</dbReference>
<dbReference type="Gene3D" id="3.60.10.10">
    <property type="entry name" value="Endonuclease/exonuclease/phosphatase"/>
    <property type="match status" value="1"/>
</dbReference>
<evidence type="ECO:0000313" key="3">
    <source>
        <dbReference type="Proteomes" id="UP000631114"/>
    </source>
</evidence>
<protein>
    <submittedName>
        <fullName evidence="2">Uncharacterized protein</fullName>
    </submittedName>
</protein>
<dbReference type="AlphaFoldDB" id="A0A835LM03"/>
<dbReference type="PANTHER" id="PTHR33710">
    <property type="entry name" value="BNAC02G09200D PROTEIN"/>
    <property type="match status" value="1"/>
</dbReference>
<dbReference type="SUPFAM" id="SSF56219">
    <property type="entry name" value="DNase I-like"/>
    <property type="match status" value="1"/>
</dbReference>
<dbReference type="InterPro" id="IPR036691">
    <property type="entry name" value="Endo/exonu/phosph_ase_sf"/>
</dbReference>
<proteinExistence type="predicted"/>
<feature type="compositionally biased region" description="Basic residues" evidence="1">
    <location>
        <begin position="1"/>
        <end position="14"/>
    </location>
</feature>
<feature type="region of interest" description="Disordered" evidence="1">
    <location>
        <begin position="1"/>
        <end position="82"/>
    </location>
</feature>
<comment type="caution">
    <text evidence="2">The sequence shown here is derived from an EMBL/GenBank/DDBJ whole genome shotgun (WGS) entry which is preliminary data.</text>
</comment>
<reference evidence="2 3" key="1">
    <citation type="submission" date="2020-10" db="EMBL/GenBank/DDBJ databases">
        <title>The Coptis chinensis genome and diversification of protoberbering-type alkaloids.</title>
        <authorList>
            <person name="Wang B."/>
            <person name="Shu S."/>
            <person name="Song C."/>
            <person name="Liu Y."/>
        </authorList>
    </citation>
    <scope>NUCLEOTIDE SEQUENCE [LARGE SCALE GENOMIC DNA]</scope>
    <source>
        <strain evidence="2">HL-2020</strain>
        <tissue evidence="2">Leaf</tissue>
    </source>
</reference>
<feature type="compositionally biased region" description="Basic and acidic residues" evidence="1">
    <location>
        <begin position="29"/>
        <end position="61"/>
    </location>
</feature>
<sequence>MTRNQKKKWRKKNRTANEESPNSEIHPLLVEEHEPRQQEAERAEVNRSETDVVVEEADRQSQEVSESEGEPNPEVLGRSEPQVHRQEMIEVQMELNKGPNIEDGKERHNMEMDGNVENEQGDAYGTSQHNSPAERNTGHKPRIGCREPWAVGDFNIVSEISESKGGGTPCLAAMSDFNSFIHSNALTDSTTMGFKYSWCNKRMGHRRMYQKIDRMLVNQRWLDVSDGWRSRILKRRHSNHCPIVGWNTKIPKPSNIPFRFKQAWVQHENLREVVERSWKEPLHDAPIRKVVKKLKRLKIVLKEWSWRVFGNTKQHLKELEGELESILKEQEQDPFNSSSEKNQEVEKAMAIQALKDAKSTRHLEKARVTLMLRKGEKLKVLPRHNKDAIG</sequence>